<feature type="domain" description="HRDC" evidence="7">
    <location>
        <begin position="432"/>
        <end position="513"/>
    </location>
</feature>
<dbReference type="GO" id="GO:0000166">
    <property type="term" value="F:nucleotide binding"/>
    <property type="evidence" value="ECO:0007669"/>
    <property type="project" value="InterPro"/>
</dbReference>
<dbReference type="Pfam" id="PF08066">
    <property type="entry name" value="PMC2NT"/>
    <property type="match status" value="1"/>
</dbReference>
<reference evidence="8 9" key="1">
    <citation type="submission" date="2015-06" db="EMBL/GenBank/DDBJ databases">
        <title>Draft genome of the ant-associated black yeast Phialophora attae CBS 131958.</title>
        <authorList>
            <person name="Moreno L.F."/>
            <person name="Stielow B.J."/>
            <person name="de Hoog S."/>
            <person name="Vicente V.A."/>
            <person name="Weiss V.A."/>
            <person name="de Vries M."/>
            <person name="Cruz L.M."/>
            <person name="Souza E.M."/>
        </authorList>
    </citation>
    <scope>NUCLEOTIDE SEQUENCE [LARGE SCALE GENOMIC DNA]</scope>
    <source>
        <strain evidence="8 9">CBS 131958</strain>
    </source>
</reference>
<dbReference type="InterPro" id="IPR002121">
    <property type="entry name" value="HRDC_dom"/>
</dbReference>
<keyword evidence="3" id="KW-0271">Exosome</keyword>
<feature type="region of interest" description="Disordered" evidence="6">
    <location>
        <begin position="523"/>
        <end position="546"/>
    </location>
</feature>
<dbReference type="Pfam" id="PF01612">
    <property type="entry name" value="DNA_pol_A_exo1"/>
    <property type="match status" value="1"/>
</dbReference>
<dbReference type="GO" id="GO:0000467">
    <property type="term" value="P:exonucleolytic trimming to generate mature 3'-end of 5.8S rRNA from tricistronic rRNA transcript (SSU-rRNA, 5.8S rRNA, LSU-rRNA)"/>
    <property type="evidence" value="ECO:0007669"/>
    <property type="project" value="InterPro"/>
</dbReference>
<comment type="subcellular location">
    <subcellularLocation>
        <location evidence="1">Nucleus</location>
    </subcellularLocation>
</comment>
<dbReference type="STRING" id="1664694.A0A0N1P148"/>
<keyword evidence="9" id="KW-1185">Reference proteome</keyword>
<feature type="compositionally biased region" description="Polar residues" evidence="6">
    <location>
        <begin position="760"/>
        <end position="769"/>
    </location>
</feature>
<dbReference type="GO" id="GO:0003727">
    <property type="term" value="F:single-stranded RNA binding"/>
    <property type="evidence" value="ECO:0007669"/>
    <property type="project" value="TreeGrafter"/>
</dbReference>
<dbReference type="GO" id="GO:0071039">
    <property type="term" value="P:nuclear polyadenylation-dependent CUT catabolic process"/>
    <property type="evidence" value="ECO:0007669"/>
    <property type="project" value="TreeGrafter"/>
</dbReference>
<dbReference type="GO" id="GO:0000175">
    <property type="term" value="F:3'-5'-RNA exonuclease activity"/>
    <property type="evidence" value="ECO:0007669"/>
    <property type="project" value="InterPro"/>
</dbReference>
<dbReference type="GO" id="GO:0071040">
    <property type="term" value="P:nuclear polyadenylation-dependent antisense transcript catabolic process"/>
    <property type="evidence" value="ECO:0007669"/>
    <property type="project" value="TreeGrafter"/>
</dbReference>
<dbReference type="PROSITE" id="PS50967">
    <property type="entry name" value="HRDC"/>
    <property type="match status" value="1"/>
</dbReference>
<dbReference type="AlphaFoldDB" id="A0A0N1P148"/>
<dbReference type="SUPFAM" id="SSF53098">
    <property type="entry name" value="Ribonuclease H-like"/>
    <property type="match status" value="1"/>
</dbReference>
<dbReference type="RefSeq" id="XP_018001120.1">
    <property type="nucleotide sequence ID" value="XM_018148470.1"/>
</dbReference>
<dbReference type="OrthoDB" id="2250022at2759"/>
<dbReference type="Pfam" id="PF00570">
    <property type="entry name" value="HRDC"/>
    <property type="match status" value="1"/>
</dbReference>
<accession>A0A0N1P148</accession>
<dbReference type="SMART" id="SM00341">
    <property type="entry name" value="HRDC"/>
    <property type="match status" value="1"/>
</dbReference>
<dbReference type="SMART" id="SM00474">
    <property type="entry name" value="35EXOc"/>
    <property type="match status" value="1"/>
</dbReference>
<dbReference type="Gene3D" id="1.10.150.80">
    <property type="entry name" value="HRDC domain"/>
    <property type="match status" value="1"/>
</dbReference>
<dbReference type="GO" id="GO:0071035">
    <property type="term" value="P:nuclear polyadenylation-dependent rRNA catabolic process"/>
    <property type="evidence" value="ECO:0007669"/>
    <property type="project" value="TreeGrafter"/>
</dbReference>
<dbReference type="GO" id="GO:0071037">
    <property type="term" value="P:nuclear polyadenylation-dependent snRNA catabolic process"/>
    <property type="evidence" value="ECO:0007669"/>
    <property type="project" value="TreeGrafter"/>
</dbReference>
<feature type="compositionally biased region" description="Polar residues" evidence="6">
    <location>
        <begin position="648"/>
        <end position="662"/>
    </location>
</feature>
<evidence type="ECO:0000256" key="5">
    <source>
        <dbReference type="ARBA" id="ARBA00043957"/>
    </source>
</evidence>
<dbReference type="PANTHER" id="PTHR12124:SF47">
    <property type="entry name" value="EXOSOME COMPONENT 10"/>
    <property type="match status" value="1"/>
</dbReference>
<dbReference type="GO" id="GO:0000176">
    <property type="term" value="C:nuclear exosome (RNase complex)"/>
    <property type="evidence" value="ECO:0007669"/>
    <property type="project" value="InterPro"/>
</dbReference>
<dbReference type="GO" id="GO:0071036">
    <property type="term" value="P:nuclear polyadenylation-dependent snoRNA catabolic process"/>
    <property type="evidence" value="ECO:0007669"/>
    <property type="project" value="TreeGrafter"/>
</dbReference>
<dbReference type="InterPro" id="IPR044876">
    <property type="entry name" value="HRDC_dom_sf"/>
</dbReference>
<feature type="region of interest" description="Disordered" evidence="6">
    <location>
        <begin position="707"/>
        <end position="810"/>
    </location>
</feature>
<evidence type="ECO:0000313" key="9">
    <source>
        <dbReference type="Proteomes" id="UP000038010"/>
    </source>
</evidence>
<dbReference type="PANTHER" id="PTHR12124">
    <property type="entry name" value="POLYMYOSITIS/SCLERODERMA AUTOANTIGEN-RELATED"/>
    <property type="match status" value="1"/>
</dbReference>
<feature type="region of interest" description="Disordered" evidence="6">
    <location>
        <begin position="648"/>
        <end position="692"/>
    </location>
</feature>
<evidence type="ECO:0000313" key="8">
    <source>
        <dbReference type="EMBL" id="KPI41157.1"/>
    </source>
</evidence>
<dbReference type="InterPro" id="IPR012588">
    <property type="entry name" value="Exosome-assoc_fac_Rrp6_N"/>
</dbReference>
<dbReference type="Proteomes" id="UP000038010">
    <property type="component" value="Unassembled WGS sequence"/>
</dbReference>
<gene>
    <name evidence="8" type="ORF">AB675_8053</name>
</gene>
<protein>
    <submittedName>
        <fullName evidence="8">Exosome complex exonuclease RRP6</fullName>
    </submittedName>
</protein>
<dbReference type="InterPro" id="IPR002562">
    <property type="entry name" value="3'-5'_exonuclease_dom"/>
</dbReference>
<dbReference type="VEuPathDB" id="FungiDB:AB675_8053"/>
<proteinExistence type="inferred from homology"/>
<evidence type="ECO:0000256" key="1">
    <source>
        <dbReference type="ARBA" id="ARBA00004123"/>
    </source>
</evidence>
<evidence type="ECO:0000256" key="4">
    <source>
        <dbReference type="ARBA" id="ARBA00023242"/>
    </source>
</evidence>
<keyword evidence="4" id="KW-0539">Nucleus</keyword>
<dbReference type="InterPro" id="IPR012337">
    <property type="entry name" value="RNaseH-like_sf"/>
</dbReference>
<comment type="caution">
    <text evidence="8">The sequence shown here is derived from an EMBL/GenBank/DDBJ whole genome shotgun (WGS) entry which is preliminary data.</text>
</comment>
<evidence type="ECO:0000256" key="3">
    <source>
        <dbReference type="ARBA" id="ARBA00022835"/>
    </source>
</evidence>
<dbReference type="GO" id="GO:0071051">
    <property type="term" value="P:poly(A)-dependent snoRNA 3'-end processing"/>
    <property type="evidence" value="ECO:0007669"/>
    <property type="project" value="TreeGrafter"/>
</dbReference>
<dbReference type="InterPro" id="IPR036397">
    <property type="entry name" value="RNaseH_sf"/>
</dbReference>
<evidence type="ECO:0000256" key="6">
    <source>
        <dbReference type="SAM" id="MobiDB-lite"/>
    </source>
</evidence>
<keyword evidence="8" id="KW-0378">Hydrolase</keyword>
<evidence type="ECO:0000259" key="7">
    <source>
        <dbReference type="PROSITE" id="PS50967"/>
    </source>
</evidence>
<dbReference type="InterPro" id="IPR045092">
    <property type="entry name" value="Rrp6-like"/>
</dbReference>
<dbReference type="GeneID" id="28740350"/>
<dbReference type="SUPFAM" id="SSF47819">
    <property type="entry name" value="HRDC-like"/>
    <property type="match status" value="1"/>
</dbReference>
<evidence type="ECO:0000256" key="2">
    <source>
        <dbReference type="ARBA" id="ARBA00022552"/>
    </source>
</evidence>
<dbReference type="GO" id="GO:0005730">
    <property type="term" value="C:nucleolus"/>
    <property type="evidence" value="ECO:0007669"/>
    <property type="project" value="TreeGrafter"/>
</dbReference>
<dbReference type="Gene3D" id="3.30.420.10">
    <property type="entry name" value="Ribonuclease H-like superfamily/Ribonuclease H"/>
    <property type="match status" value="2"/>
</dbReference>
<name>A0A0N1P148_9EURO</name>
<feature type="compositionally biased region" description="Basic and acidic residues" evidence="6">
    <location>
        <begin position="523"/>
        <end position="532"/>
    </location>
</feature>
<keyword evidence="8" id="KW-0540">Nuclease</keyword>
<keyword evidence="2" id="KW-0698">rRNA processing</keyword>
<comment type="similarity">
    <text evidence="5">Belongs to the exosome component 10/RRP6 family.</text>
</comment>
<dbReference type="GO" id="GO:0071038">
    <property type="term" value="P:TRAMP-dependent tRNA surveillance pathway"/>
    <property type="evidence" value="ECO:0007669"/>
    <property type="project" value="TreeGrafter"/>
</dbReference>
<dbReference type="GO" id="GO:0071044">
    <property type="term" value="P:histone mRNA catabolic process"/>
    <property type="evidence" value="ECO:0007669"/>
    <property type="project" value="TreeGrafter"/>
</dbReference>
<keyword evidence="8" id="KW-0269">Exonuclease</keyword>
<organism evidence="8 9">
    <name type="scientific">Cyphellophora attinorum</name>
    <dbReference type="NCBI Taxonomy" id="1664694"/>
    <lineage>
        <taxon>Eukaryota</taxon>
        <taxon>Fungi</taxon>
        <taxon>Dikarya</taxon>
        <taxon>Ascomycota</taxon>
        <taxon>Pezizomycotina</taxon>
        <taxon>Eurotiomycetes</taxon>
        <taxon>Chaetothyriomycetidae</taxon>
        <taxon>Chaetothyriales</taxon>
        <taxon>Cyphellophoraceae</taxon>
        <taxon>Cyphellophora</taxon>
    </lineage>
</organism>
<dbReference type="InterPro" id="IPR010997">
    <property type="entry name" value="HRDC-like_sf"/>
</dbReference>
<sequence>MESPATDPDREGDSADLFTDFKKYQEQVTASLVAITRSASSLANQDLSFHRSSSEQVSRSLDRQNAHLLRLTNKLLKSVTQDTSTKPPQPKTKDDIEDSWSGLVDVFDGLLEKADGSLDEYTGAIKRMSPAVDHAPTPSKAVAYAENRAFRPRYSRYEMDKPQLLFNRKVNNHETSPFKPLLIHKPHAIVSLEESLADNTQGYAHPYAKEIEAYEYPPEVYQQAEPQPYWPPEREPAVYVDTEKGVHLMLQELRAAKEIAVDLEHHDLHTYTGVVCLMQISTREKDWIVDTLKPWRENLQVLNEVFADPNILKVFHGSASDMVWLQRDLGLYVVGFEAQKQYQLSDWRQRPLGPELIDYARSDTHYLLYIYDEVRNLLVENSTENDNLVNKVLAGSKKEALQKYERFNYDFESGRGSGGWFGMYVDRNISFSPQQFAVYKALHRWRDDKARELDESPHYLMKPTDLLAIAEAMPKNMTALYKCSRPQLKFAQTEFAPEIFPVVAKAMDDSKADPPVHEQIRQNELKYGERPQNRWRKPQVPAERRPPTYDGLAATLKQIQANGDLDPAPATDVQMAGNNTNMQTVLRSQQSDLWGSVMPFLGLPLMNPMMNAMALNYLLPLPDLSANAFLIEQPAAVPAQNNQVPIPVTTSLPSTPNNNSFTLHDRSTRKRKATDVLDDDNESADPFANQSLNGFTDTEAMVYAKPGQGSAAMSAERASTKSERKAEKRARRAADDEEKDRKAGEMVPFDYDAAEPMLNGSPTASNGVGQASKGKKPHMNPFAKALDTGTGARRNKLGQEGAGKSMTFRS</sequence>
<dbReference type="EMBL" id="LFJN01000010">
    <property type="protein sequence ID" value="KPI41157.1"/>
    <property type="molecule type" value="Genomic_DNA"/>
</dbReference>